<comment type="caution">
    <text evidence="2">The sequence shown here is derived from an EMBL/GenBank/DDBJ whole genome shotgun (WGS) entry which is preliminary data.</text>
</comment>
<proteinExistence type="predicted"/>
<keyword evidence="1" id="KW-0812">Transmembrane</keyword>
<keyword evidence="1" id="KW-1133">Transmembrane helix</keyword>
<dbReference type="RefSeq" id="WP_020517310.1">
    <property type="nucleotide sequence ID" value="NZ_JBIAZU010000008.1"/>
</dbReference>
<sequence>MSGVGWAQAAATLFVGFVGLWLVHSYRRQARLKLIERQLDAYQKLWTLTAPATPERTTPMTGPERVEVHDAMVNWYFTDGDGIFASAPTRDIFVAFRTNLVCPVESMVPRSLAADLAQLPAADAERRRGCVAIRQASLLRAQLKADLSLHFGLNYYSRLLPEDRAFLTSCGISTRRRPWRSSPVRKPRLAGVNNCVCGLCPTA</sequence>
<keyword evidence="3" id="KW-1185">Reference proteome</keyword>
<protein>
    <submittedName>
        <fullName evidence="2">Uncharacterized protein</fullName>
    </submittedName>
</protein>
<organism evidence="2 3">
    <name type="scientific">Paractinoplanes globisporus</name>
    <dbReference type="NCBI Taxonomy" id="113565"/>
    <lineage>
        <taxon>Bacteria</taxon>
        <taxon>Bacillati</taxon>
        <taxon>Actinomycetota</taxon>
        <taxon>Actinomycetes</taxon>
        <taxon>Micromonosporales</taxon>
        <taxon>Micromonosporaceae</taxon>
        <taxon>Paractinoplanes</taxon>
    </lineage>
</organism>
<dbReference type="Proteomes" id="UP001602245">
    <property type="component" value="Unassembled WGS sequence"/>
</dbReference>
<dbReference type="EMBL" id="JBIAZU010000008">
    <property type="protein sequence ID" value="MFF5296541.1"/>
    <property type="molecule type" value="Genomic_DNA"/>
</dbReference>
<name>A0ABW6WUK9_9ACTN</name>
<feature type="transmembrane region" description="Helical" evidence="1">
    <location>
        <begin position="6"/>
        <end position="23"/>
    </location>
</feature>
<gene>
    <name evidence="2" type="ORF">ACFY35_44500</name>
</gene>
<evidence type="ECO:0000313" key="2">
    <source>
        <dbReference type="EMBL" id="MFF5296541.1"/>
    </source>
</evidence>
<evidence type="ECO:0000256" key="1">
    <source>
        <dbReference type="SAM" id="Phobius"/>
    </source>
</evidence>
<evidence type="ECO:0000313" key="3">
    <source>
        <dbReference type="Proteomes" id="UP001602245"/>
    </source>
</evidence>
<keyword evidence="1" id="KW-0472">Membrane</keyword>
<reference evidence="2 3" key="1">
    <citation type="submission" date="2024-10" db="EMBL/GenBank/DDBJ databases">
        <title>The Natural Products Discovery Center: Release of the First 8490 Sequenced Strains for Exploring Actinobacteria Biosynthetic Diversity.</title>
        <authorList>
            <person name="Kalkreuter E."/>
            <person name="Kautsar S.A."/>
            <person name="Yang D."/>
            <person name="Bader C.D."/>
            <person name="Teijaro C.N."/>
            <person name="Fluegel L."/>
            <person name="Davis C.M."/>
            <person name="Simpson J.R."/>
            <person name="Lauterbach L."/>
            <person name="Steele A.D."/>
            <person name="Gui C."/>
            <person name="Meng S."/>
            <person name="Li G."/>
            <person name="Viehrig K."/>
            <person name="Ye F."/>
            <person name="Su P."/>
            <person name="Kiefer A.F."/>
            <person name="Nichols A."/>
            <person name="Cepeda A.J."/>
            <person name="Yan W."/>
            <person name="Fan B."/>
            <person name="Jiang Y."/>
            <person name="Adhikari A."/>
            <person name="Zheng C.-J."/>
            <person name="Schuster L."/>
            <person name="Cowan T.M."/>
            <person name="Smanski M.J."/>
            <person name="Chevrette M.G."/>
            <person name="De Carvalho L.P.S."/>
            <person name="Shen B."/>
        </authorList>
    </citation>
    <scope>NUCLEOTIDE SEQUENCE [LARGE SCALE GENOMIC DNA]</scope>
    <source>
        <strain evidence="2 3">NPDC000087</strain>
    </source>
</reference>
<accession>A0ABW6WUK9</accession>